<sequence>MVVVSDTSPVVCLIHLKQTNLLEKLFAQVLIPHSVYKELLQSDIIDNYFLHQNPFFKIKNPVNTAIVKKLGKQLDIGESEAIALSIEEKPEFLLIDESLGREIALQYNLSIKGTLGILLLGKQRKYLSEIKPLIFILQNEINFRIKPSLLQLVLQQANEQ</sequence>
<name>A0A3M9NMB0_9BACT</name>
<dbReference type="PANTHER" id="PTHR39550">
    <property type="entry name" value="SLL0658 PROTEIN"/>
    <property type="match status" value="1"/>
</dbReference>
<accession>A0A3M9NMB0</accession>
<keyword evidence="2" id="KW-1185">Reference proteome</keyword>
<comment type="caution">
    <text evidence="1">The sequence shown here is derived from an EMBL/GenBank/DDBJ whole genome shotgun (WGS) entry which is preliminary data.</text>
</comment>
<dbReference type="InterPro" id="IPR021799">
    <property type="entry name" value="PIN-like_prokaryotic"/>
</dbReference>
<gene>
    <name evidence="1" type="ORF">EFY79_04505</name>
</gene>
<dbReference type="Pfam" id="PF11848">
    <property type="entry name" value="DUF3368"/>
    <property type="match status" value="1"/>
</dbReference>
<dbReference type="AlphaFoldDB" id="A0A3M9NMB0"/>
<proteinExistence type="predicted"/>
<organism evidence="1 2">
    <name type="scientific">Hanamia caeni</name>
    <dbReference type="NCBI Taxonomy" id="2294116"/>
    <lineage>
        <taxon>Bacteria</taxon>
        <taxon>Pseudomonadati</taxon>
        <taxon>Bacteroidota</taxon>
        <taxon>Chitinophagia</taxon>
        <taxon>Chitinophagales</taxon>
        <taxon>Chitinophagaceae</taxon>
        <taxon>Hanamia</taxon>
    </lineage>
</organism>
<dbReference type="EMBL" id="RJJR01000002">
    <property type="protein sequence ID" value="RNI38926.1"/>
    <property type="molecule type" value="Genomic_DNA"/>
</dbReference>
<dbReference type="PANTHER" id="PTHR39550:SF1">
    <property type="entry name" value="SLL0658 PROTEIN"/>
    <property type="match status" value="1"/>
</dbReference>
<evidence type="ECO:0000313" key="2">
    <source>
        <dbReference type="Proteomes" id="UP000267223"/>
    </source>
</evidence>
<dbReference type="Proteomes" id="UP000267223">
    <property type="component" value="Unassembled WGS sequence"/>
</dbReference>
<reference evidence="1 2" key="1">
    <citation type="submission" date="2018-11" db="EMBL/GenBank/DDBJ databases">
        <title>Draft genome sequence of Ferruginibacter sp. BO-59.</title>
        <authorList>
            <person name="Im W.T."/>
        </authorList>
    </citation>
    <scope>NUCLEOTIDE SEQUENCE [LARGE SCALE GENOMIC DNA]</scope>
    <source>
        <strain evidence="1 2">BO-59</strain>
    </source>
</reference>
<protein>
    <submittedName>
        <fullName evidence="1">DUF3368 domain-containing protein</fullName>
    </submittedName>
</protein>
<evidence type="ECO:0000313" key="1">
    <source>
        <dbReference type="EMBL" id="RNI38926.1"/>
    </source>
</evidence>